<gene>
    <name evidence="7" type="primary">tssI</name>
    <name evidence="7" type="ORF">POL72_15055</name>
</gene>
<dbReference type="NCBIfam" id="TIGR03361">
    <property type="entry name" value="VI_Rhs_Vgr"/>
    <property type="match status" value="1"/>
</dbReference>
<dbReference type="InterPro" id="IPR006533">
    <property type="entry name" value="T6SS_Vgr_RhsGE"/>
</dbReference>
<name>A0ABT5BZM4_9BACT</name>
<organism evidence="7 8">
    <name type="scientific">Sorangium atrum</name>
    <dbReference type="NCBI Taxonomy" id="2995308"/>
    <lineage>
        <taxon>Bacteria</taxon>
        <taxon>Pseudomonadati</taxon>
        <taxon>Myxococcota</taxon>
        <taxon>Polyangia</taxon>
        <taxon>Polyangiales</taxon>
        <taxon>Polyangiaceae</taxon>
        <taxon>Sorangium</taxon>
    </lineage>
</organism>
<feature type="domain" description="Gp5/Type VI secretion system Vgr protein OB-fold" evidence="5">
    <location>
        <begin position="416"/>
        <end position="481"/>
    </location>
</feature>
<dbReference type="NCBIfam" id="TIGR01646">
    <property type="entry name" value="vgr_GE"/>
    <property type="match status" value="1"/>
</dbReference>
<evidence type="ECO:0000256" key="4">
    <source>
        <dbReference type="SAM" id="MobiDB-lite"/>
    </source>
</evidence>
<dbReference type="SUPFAM" id="SSF69349">
    <property type="entry name" value="Phage fibre proteins"/>
    <property type="match status" value="1"/>
</dbReference>
<dbReference type="Gene3D" id="3.55.50.10">
    <property type="entry name" value="Baseplate protein-like domains"/>
    <property type="match status" value="1"/>
</dbReference>
<dbReference type="SUPFAM" id="SSF69255">
    <property type="entry name" value="gp5 N-terminal domain-like"/>
    <property type="match status" value="1"/>
</dbReference>
<dbReference type="InterPro" id="IPR054030">
    <property type="entry name" value="Gp5_Vgr_C"/>
</dbReference>
<feature type="region of interest" description="Disordered" evidence="4">
    <location>
        <begin position="496"/>
        <end position="515"/>
    </location>
</feature>
<protein>
    <submittedName>
        <fullName evidence="7">Type VI secretion system tip protein TssI/VgrG</fullName>
    </submittedName>
</protein>
<accession>A0ABT5BZM4</accession>
<evidence type="ECO:0000259" key="5">
    <source>
        <dbReference type="Pfam" id="PF04717"/>
    </source>
</evidence>
<dbReference type="PANTHER" id="PTHR32305">
    <property type="match status" value="1"/>
</dbReference>
<comment type="similarity">
    <text evidence="2">Belongs to the VgrG protein family.</text>
</comment>
<dbReference type="Pfam" id="PF05954">
    <property type="entry name" value="Phage_GPD"/>
    <property type="match status" value="1"/>
</dbReference>
<sequence length="758" mass="83056">MSTTSTRVNVPTRSASDGRLDGSGSGTARARRSMADGAIEFDFAVEGATDPWRVARIEGHEGISRLFHFRVTLASTDAALAFDGLVGQTCLLTIRNDASTRYIHGIVARFEQHEEGRSVTTYLATVAPRAWRLQHRHDYRIFQEATAPEIIDKVLRAAGLSSDDFRISTTMTHDRREYSVQYAETDWAFISRLMEETGMFCFFEHKADNHVLVFGDAPFVHEPIDGSSVVPYRAAGGALTSQEAVSRFSMAEEVRPGKVTVRDYNFQKPSLSLEGEAEADRDTDLEVYVYATEHDLPEEGTQLAKLRLEQLQLVRRTAEGQGSVLRFMPGATFTLEDHGRESFNRGYLITRVDHFGSRAVGGESQDTVVGYSNRFQCIPDDVPYRTPVQTPKPTPRGIQTAIVVGPAGEEIHTDIYGRVKVQFHWDRQGRRNEHSSCWMRVSQIWAGAAWGSMYIPRIGHEVVIDFLEGDPDRPLIVGRVYHGANVPPYALPAEKTKSTIKSDTSPGGGGSNELRFEDRKGAEEIYLHAQKDWNIEVENDKTQSVGHDERLTVGHDRKKRIDNSQWESIGAFKTTEVGEDHNEKIGANRTLGVVQSESVDIGKDASLRIGQGRKTDVGKDDIESVGGKRELSVGGEETVKVGDRATLEVGSKRNTTVGSDDSLSVSGTETRNIDVDATESVGGKKTVKVGEKFTLECGSGKIIVDSSGKITVEGSDITVKGSGTVKVEGAKVEVKSDGDVSVKAGSNIKLSGSGVDIN</sequence>
<evidence type="ECO:0000259" key="6">
    <source>
        <dbReference type="Pfam" id="PF22178"/>
    </source>
</evidence>
<dbReference type="Pfam" id="PF04717">
    <property type="entry name" value="Phage_base_V"/>
    <property type="match status" value="1"/>
</dbReference>
<dbReference type="SUPFAM" id="SSF69279">
    <property type="entry name" value="Phage tail proteins"/>
    <property type="match status" value="2"/>
</dbReference>
<comment type="subcellular location">
    <subcellularLocation>
        <location evidence="1">Secreted</location>
    </subcellularLocation>
</comment>
<dbReference type="InterPro" id="IPR017847">
    <property type="entry name" value="T6SS_RhsGE_Vgr_subset"/>
</dbReference>
<dbReference type="Pfam" id="PF22178">
    <property type="entry name" value="Gp5_trimer_C"/>
    <property type="match status" value="1"/>
</dbReference>
<dbReference type="InterPro" id="IPR050708">
    <property type="entry name" value="T6SS_VgrG/RHS"/>
</dbReference>
<dbReference type="InterPro" id="IPR006531">
    <property type="entry name" value="Gp5/Vgr_OB"/>
</dbReference>
<evidence type="ECO:0000256" key="3">
    <source>
        <dbReference type="ARBA" id="ARBA00022525"/>
    </source>
</evidence>
<comment type="caution">
    <text evidence="7">The sequence shown here is derived from an EMBL/GenBank/DDBJ whole genome shotgun (WGS) entry which is preliminary data.</text>
</comment>
<keyword evidence="8" id="KW-1185">Reference proteome</keyword>
<dbReference type="Gene3D" id="2.40.50.230">
    <property type="entry name" value="Gp5 N-terminal domain"/>
    <property type="match status" value="1"/>
</dbReference>
<evidence type="ECO:0000313" key="7">
    <source>
        <dbReference type="EMBL" id="MDC0679060.1"/>
    </source>
</evidence>
<evidence type="ECO:0000256" key="2">
    <source>
        <dbReference type="ARBA" id="ARBA00005558"/>
    </source>
</evidence>
<feature type="domain" description="Gp5/Type VI secretion system Vgr C-terminal trimerisation" evidence="6">
    <location>
        <begin position="498"/>
        <end position="608"/>
    </location>
</feature>
<reference evidence="7 8" key="1">
    <citation type="submission" date="2023-01" db="EMBL/GenBank/DDBJ databases">
        <title>Minimal conservation of predation-associated metabolite biosynthetic gene clusters underscores biosynthetic potential of Myxococcota including descriptions for ten novel species: Archangium lansinium sp. nov., Myxococcus landrumus sp. nov., Nannocystis bai.</title>
        <authorList>
            <person name="Ahearne A."/>
            <person name="Stevens C."/>
            <person name="Dowd S."/>
        </authorList>
    </citation>
    <scope>NUCLEOTIDE SEQUENCE [LARGE SCALE GENOMIC DNA]</scope>
    <source>
        <strain evidence="7 8">WIWO2</strain>
    </source>
</reference>
<dbReference type="Proteomes" id="UP001217485">
    <property type="component" value="Unassembled WGS sequence"/>
</dbReference>
<evidence type="ECO:0000256" key="1">
    <source>
        <dbReference type="ARBA" id="ARBA00004613"/>
    </source>
</evidence>
<feature type="compositionally biased region" description="Polar residues" evidence="4">
    <location>
        <begin position="1"/>
        <end position="15"/>
    </location>
</feature>
<dbReference type="RefSeq" id="WP_272095998.1">
    <property type="nucleotide sequence ID" value="NZ_JAQNDK010000002.1"/>
</dbReference>
<dbReference type="PANTHER" id="PTHR32305:SF15">
    <property type="entry name" value="PROTEIN RHSA-RELATED"/>
    <property type="match status" value="1"/>
</dbReference>
<dbReference type="InterPro" id="IPR037026">
    <property type="entry name" value="Vgr_OB-fold_dom_sf"/>
</dbReference>
<dbReference type="Gene3D" id="2.30.110.50">
    <property type="match status" value="1"/>
</dbReference>
<dbReference type="Gene3D" id="4.10.220.110">
    <property type="match status" value="1"/>
</dbReference>
<feature type="region of interest" description="Disordered" evidence="4">
    <location>
        <begin position="1"/>
        <end position="31"/>
    </location>
</feature>
<keyword evidence="3" id="KW-0964">Secreted</keyword>
<dbReference type="EMBL" id="JAQNDK010000002">
    <property type="protein sequence ID" value="MDC0679060.1"/>
    <property type="molecule type" value="Genomic_DNA"/>
</dbReference>
<evidence type="ECO:0000313" key="8">
    <source>
        <dbReference type="Proteomes" id="UP001217485"/>
    </source>
</evidence>
<proteinExistence type="inferred from homology"/>